<dbReference type="STRING" id="76731.RD2015_500"/>
<dbReference type="KEGG" id="rdp:RD2015_500"/>
<dbReference type="Pfam" id="PF14345">
    <property type="entry name" value="GDYXXLXY"/>
    <property type="match status" value="1"/>
</dbReference>
<dbReference type="EMBL" id="CP013729">
    <property type="protein sequence ID" value="ALV05001.1"/>
    <property type="molecule type" value="Genomic_DNA"/>
</dbReference>
<accession>A0A0U3M9N6</accession>
<sequence length="574" mass="61022">MTQSTAWLAQAQAEGVLPSLPPLPPARPWPVVVLSAVAAWITVLPLMAAFVALFGSSWWKGPSDWFVGLALTALGLVLLRGRGRAVFLEQMGLPLLLTGLVSLGHALDRHLSPRELEAVLLALDVVLMLLLPVSWLRQLLGAAAAVLTMVLIGPGRPADVGIWPVWLEAHAAALVGAVLMALQQRLGRQAPGARWAAVTEPALGGWWVMVLGALMLSAGASFLVSGALGGAFWSHWGSGRSAQILPWHGMDLVVRLVSGGLVLAGAGALMRAWRPTQAWRLVPPAVVLAFVALYLPSLGACLAVLALMLITRRWRLALLAAIAAVWVLGSFYYSWALPLQQKALVMVGAGVVLVAWAAWAAPAAREGQALVETAGAQPALSPASASTPLPSGGAAINAGAQATTPKVHPASRWARPLLGSFAVLVLVTVNLLILQKETLIREGRPVFVQLAPVDPRSLMQGDYMQLAYALPGTDRWSRSGVPLWGERRRVAVQLDERGIVRLSKVLAAGEAVPPGMLPVELTPADGGWTLVSNAWYFKEGTQARWTPARYGEFRLMPDGRALLVNLVGEDLRPL</sequence>
<dbReference type="Proteomes" id="UP000060699">
    <property type="component" value="Chromosome"/>
</dbReference>
<evidence type="ECO:0000313" key="2">
    <source>
        <dbReference type="Proteomes" id="UP000060699"/>
    </source>
</evidence>
<proteinExistence type="predicted"/>
<evidence type="ECO:0000313" key="1">
    <source>
        <dbReference type="EMBL" id="ALV05001.1"/>
    </source>
</evidence>
<dbReference type="OrthoDB" id="4868247at2"/>
<dbReference type="InterPro" id="IPR025513">
    <property type="entry name" value="DUF4401"/>
</dbReference>
<dbReference type="Pfam" id="PF14351">
    <property type="entry name" value="DUF4401"/>
    <property type="match status" value="1"/>
</dbReference>
<dbReference type="AlphaFoldDB" id="A0A0U3M9N6"/>
<organism evidence="1 2">
    <name type="scientific">Roseateles depolymerans</name>
    <dbReference type="NCBI Taxonomy" id="76731"/>
    <lineage>
        <taxon>Bacteria</taxon>
        <taxon>Pseudomonadati</taxon>
        <taxon>Pseudomonadota</taxon>
        <taxon>Betaproteobacteria</taxon>
        <taxon>Burkholderiales</taxon>
        <taxon>Sphaerotilaceae</taxon>
        <taxon>Roseateles</taxon>
    </lineage>
</organism>
<reference evidence="1 2" key="1">
    <citation type="submission" date="2015-12" db="EMBL/GenBank/DDBJ databases">
        <title>Complete genome of Roseateles depolymerans KCTC 42856.</title>
        <authorList>
            <person name="Kim K.M."/>
        </authorList>
    </citation>
    <scope>NUCLEOTIDE SEQUENCE [LARGE SCALE GENOMIC DNA]</scope>
    <source>
        <strain evidence="1 2">KCTC 42856</strain>
    </source>
</reference>
<name>A0A0U3M9N6_9BURK</name>
<keyword evidence="2" id="KW-1185">Reference proteome</keyword>
<protein>
    <submittedName>
        <fullName evidence="1">Uncharacterized protein</fullName>
    </submittedName>
</protein>
<dbReference type="InterPro" id="IPR025833">
    <property type="entry name" value="GDYXXLXY"/>
</dbReference>
<dbReference type="RefSeq" id="WP_058933552.1">
    <property type="nucleotide sequence ID" value="NZ_CP013729.1"/>
</dbReference>
<gene>
    <name evidence="1" type="ORF">RD2015_500</name>
</gene>